<comment type="caution">
    <text evidence="1">The sequence shown here is derived from an EMBL/GenBank/DDBJ whole genome shotgun (WGS) entry which is preliminary data.</text>
</comment>
<dbReference type="OrthoDB" id="5377489at2759"/>
<accession>A0A7C8R6R5</accession>
<protein>
    <submittedName>
        <fullName evidence="1">Uncharacterized protein</fullName>
    </submittedName>
</protein>
<sequence length="298" mass="32539">MSDDNSFGTGHKTRLAQAIRDLDINRNDAFVLLNHSYHSGAPTTNSPALQQVICPKAIDMPAVTYWGHWIDGAQLTENGVNGPLETLLSRQPSPLYTIRNGTEDVIPNKREIMKLAECRLFRAPPGSNVAKSDPAFPQAAISQVEITKTIFIKLINALKAEKNDKVVVLRQDIDLQGANFHPLLIRTPGALGIFSSSMVKSQSIERIVKAINKLDSCIQALTRAMAETITISIRQAGTNTSDAQFNTILVQIAQSIDNIDETCGTSLWVEIENVFPTNGIFIEANKTNGPGEETSEEG</sequence>
<reference evidence="1 2" key="1">
    <citation type="submission" date="2020-01" db="EMBL/GenBank/DDBJ databases">
        <authorList>
            <person name="Palmer J.M."/>
        </authorList>
    </citation>
    <scope>NUCLEOTIDE SEQUENCE [LARGE SCALE GENOMIC DNA]</scope>
    <source>
        <strain evidence="1 2">TWF970</strain>
    </source>
</reference>
<organism evidence="1 2">
    <name type="scientific">Orbilia oligospora</name>
    <name type="common">Nematode-trapping fungus</name>
    <name type="synonym">Arthrobotrys oligospora</name>
    <dbReference type="NCBI Taxonomy" id="2813651"/>
    <lineage>
        <taxon>Eukaryota</taxon>
        <taxon>Fungi</taxon>
        <taxon>Dikarya</taxon>
        <taxon>Ascomycota</taxon>
        <taxon>Pezizomycotina</taxon>
        <taxon>Orbiliomycetes</taxon>
        <taxon>Orbiliales</taxon>
        <taxon>Orbiliaceae</taxon>
        <taxon>Orbilia</taxon>
    </lineage>
</organism>
<evidence type="ECO:0000313" key="1">
    <source>
        <dbReference type="EMBL" id="KAF3277057.1"/>
    </source>
</evidence>
<gene>
    <name evidence="1" type="ORF">TWF970_005923</name>
</gene>
<proteinExistence type="predicted"/>
<dbReference type="AlphaFoldDB" id="A0A7C8R6R5"/>
<evidence type="ECO:0000313" key="2">
    <source>
        <dbReference type="Proteomes" id="UP000474640"/>
    </source>
</evidence>
<name>A0A7C8R6R5_ORBOL</name>
<dbReference type="Proteomes" id="UP000474640">
    <property type="component" value="Unassembled WGS sequence"/>
</dbReference>
<dbReference type="EMBL" id="JAABOJ010000030">
    <property type="protein sequence ID" value="KAF3277057.1"/>
    <property type="molecule type" value="Genomic_DNA"/>
</dbReference>